<dbReference type="GO" id="GO:0035721">
    <property type="term" value="P:intraciliary retrograde transport"/>
    <property type="evidence" value="ECO:0007669"/>
    <property type="project" value="InterPro"/>
</dbReference>
<feature type="domain" description="WDR19 WD40 repeat" evidence="4">
    <location>
        <begin position="326"/>
        <end position="488"/>
    </location>
</feature>
<dbReference type="Gene3D" id="2.130.10.10">
    <property type="entry name" value="YVTN repeat-like/Quinoprotein amine dehydrogenase"/>
    <property type="match status" value="2"/>
</dbReference>
<dbReference type="Pfam" id="PF23389">
    <property type="entry name" value="Beta-prop_WDR19_1st"/>
    <property type="match status" value="1"/>
</dbReference>
<dbReference type="InterPro" id="IPR040379">
    <property type="entry name" value="WDR19/dyf-2"/>
</dbReference>
<keyword evidence="2" id="KW-0677">Repeat</keyword>
<dbReference type="GO" id="GO:0005929">
    <property type="term" value="C:cilium"/>
    <property type="evidence" value="ECO:0007669"/>
    <property type="project" value="TreeGrafter"/>
</dbReference>
<dbReference type="InterPro" id="IPR001680">
    <property type="entry name" value="WD40_rpt"/>
</dbReference>
<organism evidence="6 7">
    <name type="scientific">Apatococcus lobatus</name>
    <dbReference type="NCBI Taxonomy" id="904363"/>
    <lineage>
        <taxon>Eukaryota</taxon>
        <taxon>Viridiplantae</taxon>
        <taxon>Chlorophyta</taxon>
        <taxon>core chlorophytes</taxon>
        <taxon>Trebouxiophyceae</taxon>
        <taxon>Chlorellales</taxon>
        <taxon>Chlorellaceae</taxon>
        <taxon>Apatococcus</taxon>
    </lineage>
</organism>
<feature type="compositionally biased region" description="Low complexity" evidence="3">
    <location>
        <begin position="1027"/>
        <end position="1038"/>
    </location>
</feature>
<gene>
    <name evidence="6" type="ORF">WJX74_009771</name>
</gene>
<feature type="domain" description="WDR19 first beta-propeller" evidence="5">
    <location>
        <begin position="11"/>
        <end position="279"/>
    </location>
</feature>
<keyword evidence="7" id="KW-1185">Reference proteome</keyword>
<dbReference type="PANTHER" id="PTHR14920:SF0">
    <property type="entry name" value="WD REPEAT DOMAIN 19"/>
    <property type="match status" value="1"/>
</dbReference>
<dbReference type="GO" id="GO:0060271">
    <property type="term" value="P:cilium assembly"/>
    <property type="evidence" value="ECO:0007669"/>
    <property type="project" value="TreeGrafter"/>
</dbReference>
<protein>
    <submittedName>
        <fullName evidence="6">Uncharacterized protein</fullName>
    </submittedName>
</protein>
<evidence type="ECO:0000256" key="2">
    <source>
        <dbReference type="ARBA" id="ARBA00022737"/>
    </source>
</evidence>
<evidence type="ECO:0000313" key="6">
    <source>
        <dbReference type="EMBL" id="KAK9831802.1"/>
    </source>
</evidence>
<dbReference type="SMART" id="SM00320">
    <property type="entry name" value="WD40"/>
    <property type="match status" value="4"/>
</dbReference>
<evidence type="ECO:0000313" key="7">
    <source>
        <dbReference type="Proteomes" id="UP001438707"/>
    </source>
</evidence>
<dbReference type="InterPro" id="IPR057855">
    <property type="entry name" value="Beta-prop_WDR19_1st"/>
</dbReference>
<dbReference type="PANTHER" id="PTHR14920">
    <property type="entry name" value="OSMOTIC AVOIDANCE ABNORMAL PROTEIN 1/WD REPEAT MEMBRANE PROTEIN"/>
    <property type="match status" value="1"/>
</dbReference>
<keyword evidence="1" id="KW-0853">WD repeat</keyword>
<reference evidence="6 7" key="1">
    <citation type="journal article" date="2024" name="Nat. Commun.">
        <title>Phylogenomics reveals the evolutionary origins of lichenization in chlorophyte algae.</title>
        <authorList>
            <person name="Puginier C."/>
            <person name="Libourel C."/>
            <person name="Otte J."/>
            <person name="Skaloud P."/>
            <person name="Haon M."/>
            <person name="Grisel S."/>
            <person name="Petersen M."/>
            <person name="Berrin J.G."/>
            <person name="Delaux P.M."/>
            <person name="Dal Grande F."/>
            <person name="Keller J."/>
        </authorList>
    </citation>
    <scope>NUCLEOTIDE SEQUENCE [LARGE SCALE GENOMIC DNA]</scope>
    <source>
        <strain evidence="6 7">SAG 2145</strain>
    </source>
</reference>
<dbReference type="InterPro" id="IPR036322">
    <property type="entry name" value="WD40_repeat_dom_sf"/>
</dbReference>
<name>A0AAW1RD68_9CHLO</name>
<dbReference type="Gene3D" id="1.25.40.470">
    <property type="match status" value="2"/>
</dbReference>
<evidence type="ECO:0000259" key="5">
    <source>
        <dbReference type="Pfam" id="PF23389"/>
    </source>
</evidence>
<dbReference type="Proteomes" id="UP001438707">
    <property type="component" value="Unassembled WGS sequence"/>
</dbReference>
<evidence type="ECO:0000256" key="3">
    <source>
        <dbReference type="SAM" id="MobiDB-lite"/>
    </source>
</evidence>
<dbReference type="EMBL" id="JALJOS010000013">
    <property type="protein sequence ID" value="KAK9831802.1"/>
    <property type="molecule type" value="Genomic_DNA"/>
</dbReference>
<comment type="caution">
    <text evidence="6">The sequence shown here is derived from an EMBL/GenBank/DDBJ whole genome shotgun (WGS) entry which is preliminary data.</text>
</comment>
<evidence type="ECO:0000259" key="4">
    <source>
        <dbReference type="Pfam" id="PF15911"/>
    </source>
</evidence>
<sequence length="1354" mass="143849">MPLQCRKRGEVATALAWSQQGDQLGIGTAQGSLLLWQAPSAGLDAARAGQHGEGSLWRLPGKHSGPLACAAWSECDLIATGGPDSQVTITRASDGETLRRYPMHSQIFELHFRSKLAAGPKKGAPSTTDWLSINLGQSLLVMQVAAGQSVSPSKASRPTELVFQERYGHITQHSWASDSLIIIGFMLGQMVMVSAQHGEATRELLSLHCLPEAGIRCVAVCPFKGVAVVGGGNQVRLIALHQGSADMQQPPFQLPAGQTVSAIDCSSASGLVSIGTQAGGVLSYSSAAPSLQASCGPFVAHATDADVLQIVDASAASKFTATLALRCTIDLLAVGASHIALCGGGQVRVWRFDLAAAAGTDRLDQVADFSCATIPEGLCVNDSHVALLSQGEVDACVLSGHSDDGQAASQPLQLPLPGNSPNITCMAMVQDQIYCGHESGSVSLHELPSGKVLYSFHHSAGGIFQMWPHSSQPWLVLQDGQGSAQLVDLSQSCSIPLQLELTDRLAIHWQCKPQATGQIGLPGKLQALDISPEAGVPNTGRAPMDQLIPAKKAAFPARMASQTRRNPLMGPEPEFDIDAAQCSQWDAWLLLAANGQDPVQLFAFSPFSVKGPDVRHVASQAGPAGNTTAAFVEDYAVFRAGDGTLSSVPLLACQSCSHDGKRGLVLSEDGMLQRFQACLDIGRLSTCLHIAQQACSESCWQQLADAAMQTLSVDLAIRAYKALDEAGMVTALEDIRSESDRNLLAGQMALWGFQDYETAQACFLASCRPEMAIDMRVDLGDQAGALGLARQHDPTRVATLALQLAQASEGEGEDQAAMSFYLEAANAVPKLPEHEAKACTAGLVLALGRCKELERSIHLALELDDPPTTLKLAEMLEAQDLPQSAAGLFEAAGKPEKAAALYLKAGSWEDAHRLANISGSANLHLSLASTLEEEGQLEAAGQHFAAGKDFEAAVRLLLQQPGTQKQAIEIAYSSRHSAAAASVAQHLINEQSFQEAIEFLKMSGDIKQALALEKQLGIASASDVGESRTSTRSSDRSTATPPARPSNNGLSAGSARLLEDVQDLLETEAGPSQAAQKVVHQGDARVAEALLPHLQRMPELPAAEARQRICLVFHMHAAAAAAALDAARLEQQSGAYKAAHERLWAVRRFLHDQEEAVPKELEQALACIHSYLLVKRLVRRDDHQGAARMLIRVSADILHFPKHVVPILTSTVMECQRAGLQRSAFSHCQALMQPELLDSINPAYRHKAASLLRQNPSKLRDEVESEVACPMCGTSGPESDLDCQGCGNQIPFCALSGERMILYDSTTCKSCQAPMRRSALAAAIQFDGHQETCLVCHANLADQLAAAPIKSGPG</sequence>
<dbReference type="GO" id="GO:0030991">
    <property type="term" value="C:intraciliary transport particle A"/>
    <property type="evidence" value="ECO:0007669"/>
    <property type="project" value="TreeGrafter"/>
</dbReference>
<dbReference type="SUPFAM" id="SSF50978">
    <property type="entry name" value="WD40 repeat-like"/>
    <property type="match status" value="1"/>
</dbReference>
<dbReference type="InterPro" id="IPR039468">
    <property type="entry name" value="WDR19_WD40_rpt"/>
</dbReference>
<dbReference type="Pfam" id="PF15911">
    <property type="entry name" value="Beta-prop_WDR19_2nd"/>
    <property type="match status" value="1"/>
</dbReference>
<dbReference type="InterPro" id="IPR015943">
    <property type="entry name" value="WD40/YVTN_repeat-like_dom_sf"/>
</dbReference>
<evidence type="ECO:0000256" key="1">
    <source>
        <dbReference type="ARBA" id="ARBA00022574"/>
    </source>
</evidence>
<accession>A0AAW1RD68</accession>
<feature type="region of interest" description="Disordered" evidence="3">
    <location>
        <begin position="1021"/>
        <end position="1053"/>
    </location>
</feature>
<proteinExistence type="predicted"/>